<keyword evidence="5" id="KW-1185">Reference proteome</keyword>
<dbReference type="PROSITE" id="PS50211">
    <property type="entry name" value="DENN"/>
    <property type="match status" value="1"/>
</dbReference>
<dbReference type="SMART" id="SM00801">
    <property type="entry name" value="dDENN"/>
    <property type="match status" value="1"/>
</dbReference>
<dbReference type="InterPro" id="IPR001194">
    <property type="entry name" value="cDENN_dom"/>
</dbReference>
<sequence>MLALEVDSGRRGGNAVAGRTAGKPAPARQAGVNIKQKISQWEGLSQHEEVKEGKAKKHSRTLSGDLVGNGDDSDKATASKAKSLGLDFREYQVSQRPVVDGGHSDLSRNRTHFNKCVTTTSATKPLTTVTQVQSPVKTHTRAFSADLVGHGFEFSNKSDGVRKKTTVSKAKSLALDFREYQVSHRPAGVHSDSPRDHASKFVISTPATNPLTTVTQVQSPLTKLNVRNVKSNNVRTNHFADVEITPLPQCLDDPEASLPPGNFYTSRGFWKRQEKDEPFWEREKDSSTVSKCLDGIGRYPQCSAPPKPQRTFQYKGASSPPVQWMQWENRTSSVSKSNQVRRNDIILKPPSCPPPPCPVNAVNGLSRNRKNRKSFEFEDVVRLTAQQASREKEGRRSGLFHALSEDSIYEDIILDMSRDNPYEDIKLSPMCLPIRRPRNYTVVQRQSPHMKVSQKPFTLSNADRLYNVGRDHRESVTSPARPSSANTPKSSTAKSATVYKTHRQPTLVNRIQEIFDAKRGRKRVWATSSREELSGTESDPEESSKGRSQRTVYVQSTLKRRPGYRTLERDLIQLQQQQLFQQFVVVSLRKVSSGNTYMPEITQQFPTKFEKSSRLSREAEDRLKAIPKFCFPDCQDWLPTSDNSSETFSFVLTGEDGSRLFGYCRKILPSGKGKRLPEVHCIISRLGCFNLFSKILEEVERRREISPALVHPFMHSVMEAPFPAPGRTISVKSFLPGSGNEVLTLCRPVDSRLEHVDFEGLLQCLSVTTLLQVFASLLLERRVIFIADKLSVLSRCAHASLALLYPFTWQHTFVPVLPASMLDICCSPTPFLMGALSPSLPHILDMPIEEVLIVDLCADKFVVQLGDEDCILPRKLQAALQEILENRQEMLDQTTRDEREDESDLSTLVSEAFVWFFVELVGHYSLYMNDGGPGGARELQRDAFRKSHPSRGVRQFLQLFMDTQMFAGFIHDRELRKGGVKGLFEMRAAEYLNSYPETELSGVNRFLKGLGNKMKFLQKK</sequence>
<dbReference type="GO" id="GO:0005085">
    <property type="term" value="F:guanyl-nucleotide exchange factor activity"/>
    <property type="evidence" value="ECO:0007669"/>
    <property type="project" value="UniProtKB-KW"/>
</dbReference>
<accession>A0A5A9NXH1</accession>
<evidence type="ECO:0000256" key="1">
    <source>
        <dbReference type="ARBA" id="ARBA00022658"/>
    </source>
</evidence>
<dbReference type="InterPro" id="IPR043153">
    <property type="entry name" value="DENN_C"/>
</dbReference>
<evidence type="ECO:0000256" key="2">
    <source>
        <dbReference type="SAM" id="MobiDB-lite"/>
    </source>
</evidence>
<dbReference type="Gene3D" id="3.40.50.11500">
    <property type="match status" value="1"/>
</dbReference>
<feature type="region of interest" description="Disordered" evidence="2">
    <location>
        <begin position="525"/>
        <end position="552"/>
    </location>
</feature>
<protein>
    <submittedName>
        <fullName evidence="4">DENN domain-containing protein 2C</fullName>
    </submittedName>
</protein>
<feature type="region of interest" description="Disordered" evidence="2">
    <location>
        <begin position="472"/>
        <end position="502"/>
    </location>
</feature>
<dbReference type="Pfam" id="PF03456">
    <property type="entry name" value="uDENN"/>
    <property type="match status" value="1"/>
</dbReference>
<gene>
    <name evidence="4" type="ORF">E1301_Tti007466</name>
</gene>
<dbReference type="Gene3D" id="3.30.450.200">
    <property type="match status" value="1"/>
</dbReference>
<dbReference type="PANTHER" id="PTHR15288:SF6">
    <property type="entry name" value="DENN DOMAIN-CONTAINING PROTEIN 2C"/>
    <property type="match status" value="1"/>
</dbReference>
<dbReference type="InterPro" id="IPR051942">
    <property type="entry name" value="DENN_domain_containing_2"/>
</dbReference>
<dbReference type="EMBL" id="SOYY01000012">
    <property type="protein sequence ID" value="KAA0714318.1"/>
    <property type="molecule type" value="Genomic_DNA"/>
</dbReference>
<dbReference type="InterPro" id="IPR037516">
    <property type="entry name" value="Tripartite_DENN"/>
</dbReference>
<feature type="compositionally biased region" description="Polar residues" evidence="2">
    <location>
        <begin position="476"/>
        <end position="495"/>
    </location>
</feature>
<dbReference type="InterPro" id="IPR005113">
    <property type="entry name" value="uDENN_dom"/>
</dbReference>
<reference evidence="4 5" key="1">
    <citation type="journal article" date="2019" name="Mol. Ecol. Resour.">
        <title>Chromosome-level genome assembly of Triplophysa tibetana, a fish adapted to the harsh high-altitude environment of the Tibetan Plateau.</title>
        <authorList>
            <person name="Yang X."/>
            <person name="Liu H."/>
            <person name="Ma Z."/>
            <person name="Zou Y."/>
            <person name="Zou M."/>
            <person name="Mao Y."/>
            <person name="Li X."/>
            <person name="Wang H."/>
            <person name="Chen T."/>
            <person name="Wang W."/>
            <person name="Yang R."/>
        </authorList>
    </citation>
    <scope>NUCLEOTIDE SEQUENCE [LARGE SCALE GENOMIC DNA]</scope>
    <source>
        <strain evidence="4">TTIB1903HZAU</strain>
        <tissue evidence="4">Muscle</tissue>
    </source>
</reference>
<dbReference type="FunFam" id="3.40.50.11500:FF:000004">
    <property type="entry name" value="DENN domain-containing protein 2C isoform X1"/>
    <property type="match status" value="1"/>
</dbReference>
<name>A0A5A9NXH1_9TELE</name>
<evidence type="ECO:0000259" key="3">
    <source>
        <dbReference type="PROSITE" id="PS50211"/>
    </source>
</evidence>
<comment type="caution">
    <text evidence="4">The sequence shown here is derived from an EMBL/GenBank/DDBJ whole genome shotgun (WGS) entry which is preliminary data.</text>
</comment>
<feature type="region of interest" description="Disordered" evidence="2">
    <location>
        <begin position="1"/>
        <end position="78"/>
    </location>
</feature>
<dbReference type="InterPro" id="IPR005112">
    <property type="entry name" value="dDENN_dom"/>
</dbReference>
<dbReference type="SMART" id="SM00800">
    <property type="entry name" value="uDENN"/>
    <property type="match status" value="1"/>
</dbReference>
<dbReference type="SMART" id="SM00799">
    <property type="entry name" value="DENN"/>
    <property type="match status" value="1"/>
</dbReference>
<organism evidence="4 5">
    <name type="scientific">Triplophysa tibetana</name>
    <dbReference type="NCBI Taxonomy" id="1572043"/>
    <lineage>
        <taxon>Eukaryota</taxon>
        <taxon>Metazoa</taxon>
        <taxon>Chordata</taxon>
        <taxon>Craniata</taxon>
        <taxon>Vertebrata</taxon>
        <taxon>Euteleostomi</taxon>
        <taxon>Actinopterygii</taxon>
        <taxon>Neopterygii</taxon>
        <taxon>Teleostei</taxon>
        <taxon>Ostariophysi</taxon>
        <taxon>Cypriniformes</taxon>
        <taxon>Nemacheilidae</taxon>
        <taxon>Triplophysa</taxon>
    </lineage>
</organism>
<evidence type="ECO:0000313" key="5">
    <source>
        <dbReference type="Proteomes" id="UP000324632"/>
    </source>
</evidence>
<dbReference type="OrthoDB" id="10266080at2759"/>
<dbReference type="Pfam" id="PF02141">
    <property type="entry name" value="DENN"/>
    <property type="match status" value="1"/>
</dbReference>
<dbReference type="Proteomes" id="UP000324632">
    <property type="component" value="Chromosome 12"/>
</dbReference>
<evidence type="ECO:0000313" key="4">
    <source>
        <dbReference type="EMBL" id="KAA0714318.1"/>
    </source>
</evidence>
<dbReference type="PANTHER" id="PTHR15288">
    <property type="entry name" value="DENN DOMAIN-CONTAINING PROTEIN 2"/>
    <property type="match status" value="1"/>
</dbReference>
<dbReference type="AlphaFoldDB" id="A0A5A9NXH1"/>
<dbReference type="Pfam" id="PF03455">
    <property type="entry name" value="dDENN"/>
    <property type="match status" value="1"/>
</dbReference>
<keyword evidence="1" id="KW-0344">Guanine-nucleotide releasing factor</keyword>
<feature type="domain" description="UDENN" evidence="3">
    <location>
        <begin position="582"/>
        <end position="980"/>
    </location>
</feature>
<proteinExistence type="predicted"/>
<dbReference type="FunFam" id="3.30.450.200:FF:000001">
    <property type="entry name" value="DENN domain-containing protein 2A isoform X1"/>
    <property type="match status" value="1"/>
</dbReference>